<dbReference type="Pfam" id="PF01458">
    <property type="entry name" value="SUFBD_core"/>
    <property type="match status" value="1"/>
</dbReference>
<name>Q8DHP0_THEVB</name>
<evidence type="ECO:0000259" key="2">
    <source>
        <dbReference type="Pfam" id="PF01458"/>
    </source>
</evidence>
<comment type="similarity">
    <text evidence="1">Belongs to the iron-sulfur cluster assembly SufBD family.</text>
</comment>
<dbReference type="RefSeq" id="WP_011057742.1">
    <property type="nucleotide sequence ID" value="NC_004113.1"/>
</dbReference>
<dbReference type="SUPFAM" id="SSF101960">
    <property type="entry name" value="Stabilizer of iron transporter SufD"/>
    <property type="match status" value="1"/>
</dbReference>
<organism evidence="3 4">
    <name type="scientific">Thermosynechococcus vestitus (strain NIES-2133 / IAM M-273 / BP-1)</name>
    <dbReference type="NCBI Taxonomy" id="197221"/>
    <lineage>
        <taxon>Bacteria</taxon>
        <taxon>Bacillati</taxon>
        <taxon>Cyanobacteriota</taxon>
        <taxon>Cyanophyceae</taxon>
        <taxon>Acaryochloridales</taxon>
        <taxon>Thermosynechococcaceae</taxon>
        <taxon>Thermosynechococcus</taxon>
    </lineage>
</organism>
<dbReference type="PANTHER" id="PTHR43575:SF1">
    <property type="entry name" value="PROTEIN ABCI7, CHLOROPLASTIC"/>
    <property type="match status" value="1"/>
</dbReference>
<gene>
    <name evidence="3" type="ordered locus">tlr1905</name>
</gene>
<dbReference type="Proteomes" id="UP000000440">
    <property type="component" value="Chromosome"/>
</dbReference>
<accession>Q8DHP0</accession>
<dbReference type="PATRIC" id="fig|197221.4.peg.1991"/>
<dbReference type="EnsemblBacteria" id="BAC09457">
    <property type="protein sequence ID" value="BAC09457"/>
    <property type="gene ID" value="BAC09457"/>
</dbReference>
<reference evidence="3 4" key="1">
    <citation type="journal article" date="2002" name="DNA Res.">
        <title>Complete genome structure of the thermophilic cyanobacterium Thermosynechococcus elongatus BP-1.</title>
        <authorList>
            <person name="Nakamura Y."/>
            <person name="Kaneko T."/>
            <person name="Sato S."/>
            <person name="Ikeuchi M."/>
            <person name="Katoh H."/>
            <person name="Sasamoto S."/>
            <person name="Watanabe A."/>
            <person name="Iriguchi M."/>
            <person name="Kawashima K."/>
            <person name="Kimura T."/>
            <person name="Kishida Y."/>
            <person name="Kiyokawa C."/>
            <person name="Kohara M."/>
            <person name="Matsumoto M."/>
            <person name="Matsuno A."/>
            <person name="Nakazaki N."/>
            <person name="Shimpo S."/>
            <person name="Sugimoto M."/>
            <person name="Takeuchi C."/>
            <person name="Yamada M."/>
            <person name="Tabata S."/>
        </authorList>
    </citation>
    <scope>NUCLEOTIDE SEQUENCE [LARGE SCALE GENOMIC DNA]</scope>
    <source>
        <strain evidence="4">IAM M-273 / NIES-2133 / BP-1</strain>
    </source>
</reference>
<dbReference type="InterPro" id="IPR000825">
    <property type="entry name" value="SUF_FeS_clus_asmbl_SufBD_core"/>
</dbReference>
<feature type="domain" description="SUF system FeS cluster assembly SufBD core" evidence="2">
    <location>
        <begin position="173"/>
        <end position="402"/>
    </location>
</feature>
<dbReference type="eggNOG" id="COG0719">
    <property type="taxonomic scope" value="Bacteria"/>
</dbReference>
<dbReference type="InterPro" id="IPR011542">
    <property type="entry name" value="SUF_FeS_clus_asmbl_SufD"/>
</dbReference>
<sequence>MTITVKANSDQADLPQASGANELNDLLNFAPPLHHPELAVLRQTARDRLHEQTLPTPRDEDWRFTDLSVLRTRTFQPPIAPLNPEIVAEVQHLLCERSFPTVAQIVLIDGYFCGELSRVDAAGVELLPPSLPAIAPPEVFSDLNAAMLAERLCLRLSGHFREPVEVFFVSSRQQQSVVSPRLTVEVAAHGQVTLIERFLSLTGDQQFTNTVTEISLGAAAGLHHVRIQHQSPTAIHIGSTAVCQAQDSAYEGHAIDLGGCLSRHHWQVQIQGSGSQTILKGLAIAMDEQIVDTHSAVLFHAPHSRSEQIHKCILGDRAHGIFNGRVVVPQVAQLTDASQLNRTLLLSDKARVDTKPQLEIVADNVKCSHGATVSQLAAEDIFYLRSRGLDQHQARDLLVKAFALEQLSDITPEPLREEIEEALLAKLGGSLP</sequence>
<evidence type="ECO:0000313" key="4">
    <source>
        <dbReference type="Proteomes" id="UP000000440"/>
    </source>
</evidence>
<evidence type="ECO:0000256" key="1">
    <source>
        <dbReference type="ARBA" id="ARBA00043967"/>
    </source>
</evidence>
<dbReference type="InterPro" id="IPR037284">
    <property type="entry name" value="SUF_FeS_clus_asmbl_SufBD_sf"/>
</dbReference>
<proteinExistence type="inferred from homology"/>
<dbReference type="NCBIfam" id="TIGR01981">
    <property type="entry name" value="sufD"/>
    <property type="match status" value="1"/>
</dbReference>
<dbReference type="STRING" id="197221.gene:10748511"/>
<dbReference type="GO" id="GO:0016226">
    <property type="term" value="P:iron-sulfur cluster assembly"/>
    <property type="evidence" value="ECO:0007669"/>
    <property type="project" value="InterPro"/>
</dbReference>
<evidence type="ECO:0000313" key="3">
    <source>
        <dbReference type="EMBL" id="BAC09457.1"/>
    </source>
</evidence>
<dbReference type="EMBL" id="BA000039">
    <property type="protein sequence ID" value="BAC09457.1"/>
    <property type="molecule type" value="Genomic_DNA"/>
</dbReference>
<dbReference type="AlphaFoldDB" id="Q8DHP0"/>
<dbReference type="InterPro" id="IPR055346">
    <property type="entry name" value="Fe-S_cluster_assembly_SufBD"/>
</dbReference>
<keyword evidence="4" id="KW-1185">Reference proteome</keyword>
<dbReference type="KEGG" id="tel:tlr1905"/>
<dbReference type="PANTHER" id="PTHR43575">
    <property type="entry name" value="PROTEIN ABCI7, CHLOROPLASTIC"/>
    <property type="match status" value="1"/>
</dbReference>
<protein>
    <submittedName>
        <fullName evidence="3">Tlr1905 protein</fullName>
    </submittedName>
</protein>